<evidence type="ECO:0000313" key="2">
    <source>
        <dbReference type="EMBL" id="GEU63614.1"/>
    </source>
</evidence>
<evidence type="ECO:0008006" key="3">
    <source>
        <dbReference type="Google" id="ProtNLM"/>
    </source>
</evidence>
<protein>
    <recommendedName>
        <fullName evidence="3">Reverse transcriptase domain-containing protein</fullName>
    </recommendedName>
</protein>
<dbReference type="EMBL" id="BKCJ010004878">
    <property type="protein sequence ID" value="GEU63614.1"/>
    <property type="molecule type" value="Genomic_DNA"/>
</dbReference>
<gene>
    <name evidence="2" type="ORF">Tci_035592</name>
</gene>
<comment type="caution">
    <text evidence="2">The sequence shown here is derived from an EMBL/GenBank/DDBJ whole genome shotgun (WGS) entry which is preliminary data.</text>
</comment>
<sequence>MNQNFYNSNSPGFDQPPQFPVIHQPPQEISIQEMEDLKQQYLDEMKRLINSEYRDEIKIDELKENFNKDYNFAITPNKPVNSLSMGDEHLDTVPAMKSDEFIKSSVENLVPILSESRGESECGVPAREEFTTFSNILFDAEYEFDSSDDQLCSNEVVPEKIFSNPLFEEEILPMKIDSHHHNTESDLIESPRTYDPSLIISSKIDSLLDEFADKLALLKSIPPGIDETDCDPEEDIRLIEKLLYDNSSPRPSEEFVSENSDAEIESFSPSPIPVEDSDSLMEEINFSFTLDYPMSSSIEDDDYDSERDVLILKDLPSNDTLSLPEKESFHFDIPLFFRPPIKPPDGNIGILNVKMMGDISDQKVPMPKLMITLTSNQKKSPDLLSHQGLKAFLYSATCPMMIHGKNNPLLDVFLFYFYPP</sequence>
<name>A0A6L2LTI2_TANCI</name>
<evidence type="ECO:0000256" key="1">
    <source>
        <dbReference type="SAM" id="MobiDB-lite"/>
    </source>
</evidence>
<proteinExistence type="predicted"/>
<reference evidence="2" key="1">
    <citation type="journal article" date="2019" name="Sci. Rep.">
        <title>Draft genome of Tanacetum cinerariifolium, the natural source of mosquito coil.</title>
        <authorList>
            <person name="Yamashiro T."/>
            <person name="Shiraishi A."/>
            <person name="Satake H."/>
            <person name="Nakayama K."/>
        </authorList>
    </citation>
    <scope>NUCLEOTIDE SEQUENCE</scope>
</reference>
<feature type="region of interest" description="Disordered" evidence="1">
    <location>
        <begin position="249"/>
        <end position="275"/>
    </location>
</feature>
<dbReference type="AlphaFoldDB" id="A0A6L2LTI2"/>
<organism evidence="2">
    <name type="scientific">Tanacetum cinerariifolium</name>
    <name type="common">Dalmatian daisy</name>
    <name type="synonym">Chrysanthemum cinerariifolium</name>
    <dbReference type="NCBI Taxonomy" id="118510"/>
    <lineage>
        <taxon>Eukaryota</taxon>
        <taxon>Viridiplantae</taxon>
        <taxon>Streptophyta</taxon>
        <taxon>Embryophyta</taxon>
        <taxon>Tracheophyta</taxon>
        <taxon>Spermatophyta</taxon>
        <taxon>Magnoliopsida</taxon>
        <taxon>eudicotyledons</taxon>
        <taxon>Gunneridae</taxon>
        <taxon>Pentapetalae</taxon>
        <taxon>asterids</taxon>
        <taxon>campanulids</taxon>
        <taxon>Asterales</taxon>
        <taxon>Asteraceae</taxon>
        <taxon>Asteroideae</taxon>
        <taxon>Anthemideae</taxon>
        <taxon>Anthemidinae</taxon>
        <taxon>Tanacetum</taxon>
    </lineage>
</organism>
<accession>A0A6L2LTI2</accession>